<comment type="similarity">
    <text evidence="1">Belongs to the glycosyltransferase group 1 family. Glycosyltransferase 4 subfamily.</text>
</comment>
<dbReference type="CDD" id="cd03801">
    <property type="entry name" value="GT4_PimA-like"/>
    <property type="match status" value="1"/>
</dbReference>
<dbReference type="KEGG" id="nti:DNFV4_03123"/>
<evidence type="ECO:0000313" key="7">
    <source>
        <dbReference type="Proteomes" id="UP001179121"/>
    </source>
</evidence>
<dbReference type="PANTHER" id="PTHR12526">
    <property type="entry name" value="GLYCOSYLTRANSFERASE"/>
    <property type="match status" value="1"/>
</dbReference>
<dbReference type="PANTHER" id="PTHR12526:SF640">
    <property type="entry name" value="COLANIC ACID BIOSYNTHESIS GLYCOSYLTRANSFERASE WCAL-RELATED"/>
    <property type="match status" value="1"/>
</dbReference>
<dbReference type="EMBL" id="OX365700">
    <property type="protein sequence ID" value="CAI4032693.1"/>
    <property type="molecule type" value="Genomic_DNA"/>
</dbReference>
<evidence type="ECO:0000313" key="6">
    <source>
        <dbReference type="EMBL" id="CAI4032693.1"/>
    </source>
</evidence>
<dbReference type="GO" id="GO:0016757">
    <property type="term" value="F:glycosyltransferase activity"/>
    <property type="evidence" value="ECO:0007669"/>
    <property type="project" value="UniProtKB-KW"/>
</dbReference>
<dbReference type="InterPro" id="IPR001296">
    <property type="entry name" value="Glyco_trans_1"/>
</dbReference>
<dbReference type="RefSeq" id="WP_289269411.1">
    <property type="nucleotide sequence ID" value="NZ_OX365700.1"/>
</dbReference>
<keyword evidence="7" id="KW-1185">Reference proteome</keyword>
<feature type="domain" description="Glycosyltransferase subfamily 4-like N-terminal" evidence="5">
    <location>
        <begin position="28"/>
        <end position="178"/>
    </location>
</feature>
<keyword evidence="3" id="KW-0808">Transferase</keyword>
<feature type="domain" description="Glycosyl transferase family 1" evidence="4">
    <location>
        <begin position="196"/>
        <end position="361"/>
    </location>
</feature>
<sequence length="396" mass="43317">MKSPALLSRPREGRHTKILFVHGIGEIGGAERELLAYVEHLGSFGYVPAVICPERGPLAMELKQRGIPVHGADFPAWRKMWSFPRRKPAVRLLRHLIEDLKPSLIHVNDLWWVPQTLRALHAARVPVAAHLRQDLDVSKVAQYELARLDCVLAVSTQVAGTLEAGGVKRDRIRVLHSGLDGRWVGAEMDGAGSAVRRRLGIADHAVVIGTVGNIFPRKGYDIMLRALPEILAAVPDVHYLVLGQGDEEHERSLRLQCRDLGLTGRVHFLGFERQVRALLDAMNLYVQPSLMEGFGIAVLEAMARERAVVASRTGGLPDIVVNGETGLLVPPGDVGELARAVTALLKDPDGRKEMGRKGRQRVMKQFTVEAMMNGLSSVYAGLIQGPVEPSSIGAPL</sequence>
<dbReference type="Gene3D" id="3.40.50.2000">
    <property type="entry name" value="Glycogen Phosphorylase B"/>
    <property type="match status" value="2"/>
</dbReference>
<dbReference type="InterPro" id="IPR028098">
    <property type="entry name" value="Glyco_trans_4-like_N"/>
</dbReference>
<dbReference type="AlphaFoldDB" id="A0AA86N0W4"/>
<dbReference type="Proteomes" id="UP001179121">
    <property type="component" value="Chromosome"/>
</dbReference>
<evidence type="ECO:0000256" key="2">
    <source>
        <dbReference type="ARBA" id="ARBA00022676"/>
    </source>
</evidence>
<name>A0AA86N0W4_9BACT</name>
<evidence type="ECO:0000259" key="4">
    <source>
        <dbReference type="Pfam" id="PF00534"/>
    </source>
</evidence>
<evidence type="ECO:0000256" key="1">
    <source>
        <dbReference type="ARBA" id="ARBA00009481"/>
    </source>
</evidence>
<reference evidence="6" key="1">
    <citation type="submission" date="2022-10" db="EMBL/GenBank/DDBJ databases">
        <authorList>
            <person name="Koch H."/>
        </authorList>
    </citation>
    <scope>NUCLEOTIDE SEQUENCE</scope>
    <source>
        <strain evidence="6">DNF</strain>
    </source>
</reference>
<gene>
    <name evidence="6" type="ORF">DNFV4_03123</name>
</gene>
<dbReference type="SUPFAM" id="SSF53756">
    <property type="entry name" value="UDP-Glycosyltransferase/glycogen phosphorylase"/>
    <property type="match status" value="1"/>
</dbReference>
<protein>
    <submittedName>
        <fullName evidence="6">Glycosyltransferase family 4 protein</fullName>
    </submittedName>
</protein>
<proteinExistence type="inferred from homology"/>
<accession>A0AA86N0W4</accession>
<dbReference type="Pfam" id="PF13579">
    <property type="entry name" value="Glyco_trans_4_4"/>
    <property type="match status" value="1"/>
</dbReference>
<evidence type="ECO:0000259" key="5">
    <source>
        <dbReference type="Pfam" id="PF13579"/>
    </source>
</evidence>
<dbReference type="Pfam" id="PF00534">
    <property type="entry name" value="Glycos_transf_1"/>
    <property type="match status" value="1"/>
</dbReference>
<keyword evidence="2" id="KW-0328">Glycosyltransferase</keyword>
<organism evidence="6 7">
    <name type="scientific">Nitrospira tepida</name>
    <dbReference type="NCBI Taxonomy" id="2973512"/>
    <lineage>
        <taxon>Bacteria</taxon>
        <taxon>Pseudomonadati</taxon>
        <taxon>Nitrospirota</taxon>
        <taxon>Nitrospiria</taxon>
        <taxon>Nitrospirales</taxon>
        <taxon>Nitrospiraceae</taxon>
        <taxon>Nitrospira</taxon>
    </lineage>
</organism>
<evidence type="ECO:0000256" key="3">
    <source>
        <dbReference type="ARBA" id="ARBA00022679"/>
    </source>
</evidence>